<comment type="caution">
    <text evidence="8">The sequence shown here is derived from an EMBL/GenBank/DDBJ whole genome shotgun (WGS) entry which is preliminary data.</text>
</comment>
<dbReference type="RefSeq" id="WP_338209816.1">
    <property type="nucleotide sequence ID" value="NZ_JAYMFF010000008.1"/>
</dbReference>
<dbReference type="Pfam" id="PF02618">
    <property type="entry name" value="YceG"/>
    <property type="match status" value="1"/>
</dbReference>
<sequence>MALHKKSTTYSSHPTWAARAAHAKGDREFRTYDTSAIMPKRDPKPAIFVAVLIVIVLAVGAFFLFKGCSPAVELLPAGQSVEVTIEEGESASSIGDALVAAHLVGSSQEFVNEVNRLEAASSLIPGTYTFQGGSTPEQLVQTIMAGPAFVGDKLAVPEDITRAALATLVEEATGGRVGAQAFLDASADASAYAADYPFLETAGTNSLEGFLFPKTYGVTEDMDAAAVVRMMLDQFAKETANLSWEYPESQGLNLYQTVTLASIVAKESSDDAEVRAHVAGVFYNRLASDRPYLESDATTAYVVGHDPTGEEVHADDPYSTYTNEGLPPTPICSPGLASLEAVCAPLETNDMFFYFTPDENGTLQHYFSETYEQHQQAIAEHSGGTGNADNADAGDEQ</sequence>
<dbReference type="Proteomes" id="UP001349994">
    <property type="component" value="Unassembled WGS sequence"/>
</dbReference>
<dbReference type="PANTHER" id="PTHR30518">
    <property type="entry name" value="ENDOLYTIC MUREIN TRANSGLYCOSYLASE"/>
    <property type="match status" value="1"/>
</dbReference>
<gene>
    <name evidence="7 8" type="primary">mltG</name>
    <name evidence="8" type="ORF">VIN30_05030</name>
</gene>
<keyword evidence="3 7" id="KW-1133">Transmembrane helix</keyword>
<proteinExistence type="inferred from homology"/>
<feature type="site" description="Important for catalytic activity" evidence="7">
    <location>
        <position position="267"/>
    </location>
</feature>
<keyword evidence="9" id="KW-1185">Reference proteome</keyword>
<evidence type="ECO:0000313" key="8">
    <source>
        <dbReference type="EMBL" id="MEC4175808.1"/>
    </source>
</evidence>
<evidence type="ECO:0000256" key="2">
    <source>
        <dbReference type="ARBA" id="ARBA00022692"/>
    </source>
</evidence>
<comment type="catalytic activity">
    <reaction evidence="7">
        <text>a peptidoglycan chain = a peptidoglycan chain with N-acetyl-1,6-anhydromuramyl-[peptide] at the reducing end + a peptidoglycan chain with N-acetylglucosamine at the non-reducing end.</text>
        <dbReference type="EC" id="4.2.2.29"/>
    </reaction>
</comment>
<dbReference type="EC" id="4.2.2.29" evidence="7"/>
<evidence type="ECO:0000256" key="1">
    <source>
        <dbReference type="ARBA" id="ARBA00022475"/>
    </source>
</evidence>
<keyword evidence="4 7" id="KW-0472">Membrane</keyword>
<evidence type="ECO:0000313" key="9">
    <source>
        <dbReference type="Proteomes" id="UP001349994"/>
    </source>
</evidence>
<feature type="transmembrane region" description="Helical" evidence="7">
    <location>
        <begin position="46"/>
        <end position="65"/>
    </location>
</feature>
<dbReference type="EMBL" id="JAYMFF010000008">
    <property type="protein sequence ID" value="MEC4175808.1"/>
    <property type="molecule type" value="Genomic_DNA"/>
</dbReference>
<protein>
    <recommendedName>
        <fullName evidence="7">Endolytic murein transglycosylase</fullName>
        <ecNumber evidence="7">4.2.2.29</ecNumber>
    </recommendedName>
    <alternativeName>
        <fullName evidence="7">Peptidoglycan lytic transglycosylase</fullName>
    </alternativeName>
    <alternativeName>
        <fullName evidence="7">Peptidoglycan polymerization terminase</fullName>
    </alternativeName>
</protein>
<accession>A0ABU6IH86</accession>
<evidence type="ECO:0000256" key="6">
    <source>
        <dbReference type="ARBA" id="ARBA00023316"/>
    </source>
</evidence>
<evidence type="ECO:0000256" key="3">
    <source>
        <dbReference type="ARBA" id="ARBA00022989"/>
    </source>
</evidence>
<dbReference type="HAMAP" id="MF_02065">
    <property type="entry name" value="MltG"/>
    <property type="match status" value="1"/>
</dbReference>
<keyword evidence="2 7" id="KW-0812">Transmembrane</keyword>
<name>A0ABU6IH86_9ACTN</name>
<organism evidence="8 9">
    <name type="scientific">Adlercreutzia wanghongyangiae</name>
    <dbReference type="NCBI Taxonomy" id="3111451"/>
    <lineage>
        <taxon>Bacteria</taxon>
        <taxon>Bacillati</taxon>
        <taxon>Actinomycetota</taxon>
        <taxon>Coriobacteriia</taxon>
        <taxon>Eggerthellales</taxon>
        <taxon>Eggerthellaceae</taxon>
        <taxon>Adlercreutzia</taxon>
    </lineage>
</organism>
<dbReference type="NCBIfam" id="TIGR00247">
    <property type="entry name" value="endolytic transglycosylase MltG"/>
    <property type="match status" value="1"/>
</dbReference>
<comment type="similarity">
    <text evidence="7">Belongs to the transglycosylase MltG family.</text>
</comment>
<dbReference type="InterPro" id="IPR003770">
    <property type="entry name" value="MLTG-like"/>
</dbReference>
<reference evidence="8 9" key="1">
    <citation type="submission" date="2024-01" db="EMBL/GenBank/DDBJ databases">
        <title>novel species in genus Adlercreutzia.</title>
        <authorList>
            <person name="Liu X."/>
        </authorList>
    </citation>
    <scope>NUCLEOTIDE SEQUENCE [LARGE SCALE GENOMIC DNA]</scope>
    <source>
        <strain evidence="8 9">R7</strain>
    </source>
</reference>
<keyword evidence="1 7" id="KW-1003">Cell membrane</keyword>
<evidence type="ECO:0000256" key="4">
    <source>
        <dbReference type="ARBA" id="ARBA00023136"/>
    </source>
</evidence>
<evidence type="ECO:0000256" key="7">
    <source>
        <dbReference type="HAMAP-Rule" id="MF_02065"/>
    </source>
</evidence>
<keyword evidence="6 7" id="KW-0961">Cell wall biogenesis/degradation</keyword>
<evidence type="ECO:0000256" key="5">
    <source>
        <dbReference type="ARBA" id="ARBA00023239"/>
    </source>
</evidence>
<keyword evidence="5 7" id="KW-0456">Lyase</keyword>
<dbReference type="PANTHER" id="PTHR30518:SF2">
    <property type="entry name" value="ENDOLYTIC MUREIN TRANSGLYCOSYLASE"/>
    <property type="match status" value="1"/>
</dbReference>
<comment type="subcellular location">
    <subcellularLocation>
        <location evidence="7">Cell membrane</location>
        <topology evidence="7">Single-pass membrane protein</topology>
    </subcellularLocation>
</comment>
<dbReference type="Gene3D" id="3.30.1490.480">
    <property type="entry name" value="Endolytic murein transglycosylase"/>
    <property type="match status" value="1"/>
</dbReference>
<comment type="function">
    <text evidence="7">Functions as a peptidoglycan terminase that cleaves nascent peptidoglycan strands endolytically to terminate their elongation.</text>
</comment>